<feature type="domain" description="ABC transporter" evidence="5">
    <location>
        <begin position="5"/>
        <end position="233"/>
    </location>
</feature>
<dbReference type="PANTHER" id="PTHR42711">
    <property type="entry name" value="ABC TRANSPORTER ATP-BINDING PROTEIN"/>
    <property type="match status" value="1"/>
</dbReference>
<dbReference type="Proteomes" id="UP000782843">
    <property type="component" value="Unassembled WGS sequence"/>
</dbReference>
<dbReference type="SUPFAM" id="SSF52540">
    <property type="entry name" value="P-loop containing nucleoside triphosphate hydrolases"/>
    <property type="match status" value="1"/>
</dbReference>
<dbReference type="Pfam" id="PF13732">
    <property type="entry name" value="DrrA1-3_C"/>
    <property type="match status" value="1"/>
</dbReference>
<dbReference type="GO" id="GO:0005524">
    <property type="term" value="F:ATP binding"/>
    <property type="evidence" value="ECO:0007669"/>
    <property type="project" value="UniProtKB-KW"/>
</dbReference>
<comment type="caution">
    <text evidence="6">The sequence shown here is derived from an EMBL/GenBank/DDBJ whole genome shotgun (WGS) entry which is preliminary data.</text>
</comment>
<dbReference type="InterPro" id="IPR050763">
    <property type="entry name" value="ABC_transporter_ATP-binding"/>
</dbReference>
<proteinExistence type="inferred from homology"/>
<dbReference type="GO" id="GO:0016887">
    <property type="term" value="F:ATP hydrolysis activity"/>
    <property type="evidence" value="ECO:0007669"/>
    <property type="project" value="InterPro"/>
</dbReference>
<dbReference type="InterPro" id="IPR025302">
    <property type="entry name" value="DrrA1/2-like_C"/>
</dbReference>
<evidence type="ECO:0000256" key="3">
    <source>
        <dbReference type="ARBA" id="ARBA00022741"/>
    </source>
</evidence>
<gene>
    <name evidence="6" type="ORF">KC660_03970</name>
</gene>
<dbReference type="PROSITE" id="PS50893">
    <property type="entry name" value="ABC_TRANSPORTER_2"/>
    <property type="match status" value="1"/>
</dbReference>
<evidence type="ECO:0000259" key="5">
    <source>
        <dbReference type="PROSITE" id="PS50893"/>
    </source>
</evidence>
<evidence type="ECO:0000256" key="1">
    <source>
        <dbReference type="ARBA" id="ARBA00005417"/>
    </source>
</evidence>
<evidence type="ECO:0000256" key="4">
    <source>
        <dbReference type="ARBA" id="ARBA00022840"/>
    </source>
</evidence>
<keyword evidence="3" id="KW-0547">Nucleotide-binding</keyword>
<protein>
    <submittedName>
        <fullName evidence="6">ABC transporter ATP-binding protein</fullName>
    </submittedName>
</protein>
<dbReference type="InterPro" id="IPR017871">
    <property type="entry name" value="ABC_transporter-like_CS"/>
</dbReference>
<reference evidence="6" key="1">
    <citation type="submission" date="2020-04" db="EMBL/GenBank/DDBJ databases">
        <authorList>
            <person name="Zhang T."/>
        </authorList>
    </citation>
    <scope>NUCLEOTIDE SEQUENCE</scope>
    <source>
        <strain evidence="6">HKST-UBA10</strain>
    </source>
</reference>
<dbReference type="PANTHER" id="PTHR42711:SF5">
    <property type="entry name" value="ABC TRANSPORTER ATP-BINDING PROTEIN NATA"/>
    <property type="match status" value="1"/>
</dbReference>
<keyword evidence="4 6" id="KW-0067">ATP-binding</keyword>
<dbReference type="InterPro" id="IPR003439">
    <property type="entry name" value="ABC_transporter-like_ATP-bd"/>
</dbReference>
<comment type="similarity">
    <text evidence="1">Belongs to the ABC transporter superfamily.</text>
</comment>
<dbReference type="Gene3D" id="3.40.50.300">
    <property type="entry name" value="P-loop containing nucleotide triphosphate hydrolases"/>
    <property type="match status" value="1"/>
</dbReference>
<evidence type="ECO:0000313" key="6">
    <source>
        <dbReference type="EMBL" id="MCA9382537.1"/>
    </source>
</evidence>
<name>A0A955L3W9_9BACT</name>
<reference evidence="6" key="2">
    <citation type="journal article" date="2021" name="Microbiome">
        <title>Successional dynamics and alternative stable states in a saline activated sludge microbial community over 9 years.</title>
        <authorList>
            <person name="Wang Y."/>
            <person name="Ye J."/>
            <person name="Ju F."/>
            <person name="Liu L."/>
            <person name="Boyd J.A."/>
            <person name="Deng Y."/>
            <person name="Parks D.H."/>
            <person name="Jiang X."/>
            <person name="Yin X."/>
            <person name="Woodcroft B.J."/>
            <person name="Tyson G.W."/>
            <person name="Hugenholtz P."/>
            <person name="Polz M.F."/>
            <person name="Zhang T."/>
        </authorList>
    </citation>
    <scope>NUCLEOTIDE SEQUENCE</scope>
    <source>
        <strain evidence="6">HKST-UBA10</strain>
    </source>
</reference>
<dbReference type="EMBL" id="JAGQLG010000159">
    <property type="protein sequence ID" value="MCA9382537.1"/>
    <property type="molecule type" value="Genomic_DNA"/>
</dbReference>
<dbReference type="InterPro" id="IPR027417">
    <property type="entry name" value="P-loop_NTPase"/>
</dbReference>
<sequence length="309" mass="34954">MDNAISIKNFSKSFFGSKAVEDLSFEVDDSKIMAFLGANGAGKTTTIRCLLNIYPADKGELLILGKKFAPEMNSEVGYLPEERGIYQDAKLYDFFLYISSLRSIPKDEARKKIDEYLKRVNLFEHKDKKISQLSSGMQQKAQIGISILHNPKVLILDEPFRGLDPINRQLFIDLFQELNKKFGTSILYSTHVVDEAQKLSDEVTIIKNGKLAATGSINDLRNSYGDKTITIQFANKFEVDAKAKQMFEARISNKSAEIIPKEGVDTDQILKYLVNSDIDLKEFTIDRPSLNEVFLIINKDNDEPNMDSN</sequence>
<dbReference type="SMART" id="SM00382">
    <property type="entry name" value="AAA"/>
    <property type="match status" value="1"/>
</dbReference>
<keyword evidence="2" id="KW-0813">Transport</keyword>
<evidence type="ECO:0000313" key="7">
    <source>
        <dbReference type="Proteomes" id="UP000782843"/>
    </source>
</evidence>
<accession>A0A955L3W9</accession>
<organism evidence="6 7">
    <name type="scientific">Candidatus Dojkabacteria bacterium</name>
    <dbReference type="NCBI Taxonomy" id="2099670"/>
    <lineage>
        <taxon>Bacteria</taxon>
        <taxon>Candidatus Dojkabacteria</taxon>
    </lineage>
</organism>
<evidence type="ECO:0000256" key="2">
    <source>
        <dbReference type="ARBA" id="ARBA00022448"/>
    </source>
</evidence>
<dbReference type="AlphaFoldDB" id="A0A955L3W9"/>
<dbReference type="PROSITE" id="PS00211">
    <property type="entry name" value="ABC_TRANSPORTER_1"/>
    <property type="match status" value="1"/>
</dbReference>
<dbReference type="Pfam" id="PF00005">
    <property type="entry name" value="ABC_tran"/>
    <property type="match status" value="1"/>
</dbReference>
<dbReference type="InterPro" id="IPR003593">
    <property type="entry name" value="AAA+_ATPase"/>
</dbReference>